<dbReference type="Gene3D" id="3.40.140.10">
    <property type="entry name" value="Cytidine Deaminase, domain 2"/>
    <property type="match status" value="1"/>
</dbReference>
<evidence type="ECO:0000256" key="4">
    <source>
        <dbReference type="ARBA" id="ARBA00022833"/>
    </source>
</evidence>
<dbReference type="EMBL" id="ASJR01000006">
    <property type="protein sequence ID" value="ERP32202.1"/>
    <property type="molecule type" value="Genomic_DNA"/>
</dbReference>
<evidence type="ECO:0000256" key="1">
    <source>
        <dbReference type="ARBA" id="ARBA00022670"/>
    </source>
</evidence>
<dbReference type="SUPFAM" id="SSF102712">
    <property type="entry name" value="JAB1/MPN domain"/>
    <property type="match status" value="1"/>
</dbReference>
<dbReference type="PROSITE" id="PS50249">
    <property type="entry name" value="MPN"/>
    <property type="match status" value="1"/>
</dbReference>
<comment type="similarity">
    <text evidence="6">Belongs to the UPF0758 family.</text>
</comment>
<evidence type="ECO:0000313" key="8">
    <source>
        <dbReference type="EMBL" id="ERP32202.1"/>
    </source>
</evidence>
<reference evidence="8 9" key="1">
    <citation type="journal article" date="2013" name="Environ. Microbiol.">
        <title>Genome analysis of Chitinivibrio alkaliphilus gen. nov., sp. nov., a novel extremely haloalkaliphilic anaerobic chitinolytic bacterium from the candidate phylum Termite Group 3.</title>
        <authorList>
            <person name="Sorokin D.Y."/>
            <person name="Gumerov V.M."/>
            <person name="Rakitin A.L."/>
            <person name="Beletsky A.V."/>
            <person name="Damste J.S."/>
            <person name="Muyzer G."/>
            <person name="Mardanov A.V."/>
            <person name="Ravin N.V."/>
        </authorList>
    </citation>
    <scope>NUCLEOTIDE SEQUENCE [LARGE SCALE GENOMIC DNA]</scope>
    <source>
        <strain evidence="8 9">ACht1</strain>
    </source>
</reference>
<dbReference type="GO" id="GO:0008237">
    <property type="term" value="F:metallopeptidase activity"/>
    <property type="evidence" value="ECO:0007669"/>
    <property type="project" value="UniProtKB-KW"/>
</dbReference>
<keyword evidence="2" id="KW-0479">Metal-binding</keyword>
<evidence type="ECO:0000256" key="2">
    <source>
        <dbReference type="ARBA" id="ARBA00022723"/>
    </source>
</evidence>
<dbReference type="NCBIfam" id="NF000642">
    <property type="entry name" value="PRK00024.1"/>
    <property type="match status" value="1"/>
</dbReference>
<keyword evidence="4" id="KW-0862">Zinc</keyword>
<dbReference type="PANTHER" id="PTHR30471:SF3">
    <property type="entry name" value="UPF0758 PROTEIN YEES-RELATED"/>
    <property type="match status" value="1"/>
</dbReference>
<organism evidence="8 9">
    <name type="scientific">Chitinivibrio alkaliphilus ACht1</name>
    <dbReference type="NCBI Taxonomy" id="1313304"/>
    <lineage>
        <taxon>Bacteria</taxon>
        <taxon>Pseudomonadati</taxon>
        <taxon>Fibrobacterota</taxon>
        <taxon>Chitinivibrionia</taxon>
        <taxon>Chitinivibrionales</taxon>
        <taxon>Chitinivibrionaceae</taxon>
        <taxon>Chitinivibrio</taxon>
    </lineage>
</organism>
<dbReference type="Proteomes" id="UP000017148">
    <property type="component" value="Unassembled WGS sequence"/>
</dbReference>
<keyword evidence="3" id="KW-0378">Hydrolase</keyword>
<dbReference type="InterPro" id="IPR001405">
    <property type="entry name" value="UPF0758"/>
</dbReference>
<keyword evidence="1" id="KW-0645">Protease</keyword>
<comment type="caution">
    <text evidence="8">The sequence shown here is derived from an EMBL/GenBank/DDBJ whole genome shotgun (WGS) entry which is preliminary data.</text>
</comment>
<evidence type="ECO:0000256" key="3">
    <source>
        <dbReference type="ARBA" id="ARBA00022801"/>
    </source>
</evidence>
<sequence>MDTGGHRKRLLERYINHGAEALYEYELVELLLTYLIPRRDTKPLAKRLWNTYGSFSRFFAAPSEELTEEAGITRRGAALISLIRDFGRLCLSEEMAGRHYIRNKNDVHNYLRFTYAHLREEFAVILFLDNQNRVIHPRIISRGTVDHCTVYPSKIFQSAFEVRAAALLLAHNHPGGSPHPSTADIDLTRRIKEAGRLLQVELLDHIIITDSTVISLRASPEWPADS</sequence>
<accession>U7DAP8</accession>
<dbReference type="STRING" id="1313304.CALK_0933"/>
<evidence type="ECO:0000259" key="7">
    <source>
        <dbReference type="PROSITE" id="PS50249"/>
    </source>
</evidence>
<gene>
    <name evidence="8" type="ORF">CALK_0933</name>
</gene>
<dbReference type="eggNOG" id="COG2003">
    <property type="taxonomic scope" value="Bacteria"/>
</dbReference>
<dbReference type="AlphaFoldDB" id="U7DAP8"/>
<dbReference type="GO" id="GO:0006508">
    <property type="term" value="P:proteolysis"/>
    <property type="evidence" value="ECO:0007669"/>
    <property type="project" value="UniProtKB-KW"/>
</dbReference>
<dbReference type="NCBIfam" id="TIGR00608">
    <property type="entry name" value="radc"/>
    <property type="match status" value="1"/>
</dbReference>
<evidence type="ECO:0000256" key="5">
    <source>
        <dbReference type="ARBA" id="ARBA00023049"/>
    </source>
</evidence>
<dbReference type="OrthoDB" id="9804482at2"/>
<feature type="domain" description="MPN" evidence="7">
    <location>
        <begin position="100"/>
        <end position="222"/>
    </location>
</feature>
<keyword evidence="5" id="KW-0482">Metalloprotease</keyword>
<dbReference type="Pfam" id="PF04002">
    <property type="entry name" value="RadC"/>
    <property type="match status" value="1"/>
</dbReference>
<dbReference type="RefSeq" id="WP_022636433.1">
    <property type="nucleotide sequence ID" value="NZ_ASJR01000006.1"/>
</dbReference>
<evidence type="ECO:0000256" key="6">
    <source>
        <dbReference type="RuleBase" id="RU003797"/>
    </source>
</evidence>
<dbReference type="GO" id="GO:0046872">
    <property type="term" value="F:metal ion binding"/>
    <property type="evidence" value="ECO:0007669"/>
    <property type="project" value="UniProtKB-KW"/>
</dbReference>
<name>U7DAP8_9BACT</name>
<keyword evidence="9" id="KW-1185">Reference proteome</keyword>
<proteinExistence type="inferred from homology"/>
<dbReference type="CDD" id="cd08071">
    <property type="entry name" value="MPN_DUF2466"/>
    <property type="match status" value="1"/>
</dbReference>
<dbReference type="PATRIC" id="fig|1313304.3.peg.892"/>
<evidence type="ECO:0000313" key="9">
    <source>
        <dbReference type="Proteomes" id="UP000017148"/>
    </source>
</evidence>
<protein>
    <submittedName>
        <fullName evidence="8">DNA repair protein RadC</fullName>
    </submittedName>
</protein>
<dbReference type="InterPro" id="IPR025657">
    <property type="entry name" value="RadC_JAB"/>
</dbReference>
<dbReference type="InterPro" id="IPR037518">
    <property type="entry name" value="MPN"/>
</dbReference>
<dbReference type="PANTHER" id="PTHR30471">
    <property type="entry name" value="DNA REPAIR PROTEIN RADC"/>
    <property type="match status" value="1"/>
</dbReference>